<accession>A0A9D1K9X5</accession>
<dbReference type="InterPro" id="IPR050109">
    <property type="entry name" value="HTH-type_TetR-like_transc_reg"/>
</dbReference>
<dbReference type="AlphaFoldDB" id="A0A9D1K9X5"/>
<evidence type="ECO:0000256" key="2">
    <source>
        <dbReference type="PROSITE-ProRule" id="PRU00335"/>
    </source>
</evidence>
<proteinExistence type="predicted"/>
<dbReference type="PROSITE" id="PS50977">
    <property type="entry name" value="HTH_TETR_2"/>
    <property type="match status" value="1"/>
</dbReference>
<dbReference type="InterPro" id="IPR009057">
    <property type="entry name" value="Homeodomain-like_sf"/>
</dbReference>
<dbReference type="PANTHER" id="PTHR30328">
    <property type="entry name" value="TRANSCRIPTIONAL REPRESSOR"/>
    <property type="match status" value="1"/>
</dbReference>
<dbReference type="PRINTS" id="PR00455">
    <property type="entry name" value="HTHTETR"/>
</dbReference>
<feature type="DNA-binding region" description="H-T-H motif" evidence="2">
    <location>
        <begin position="31"/>
        <end position="50"/>
    </location>
</feature>
<dbReference type="Proteomes" id="UP000886876">
    <property type="component" value="Unassembled WGS sequence"/>
</dbReference>
<protein>
    <submittedName>
        <fullName evidence="4">TetR/AcrR family transcriptional regulator</fullName>
    </submittedName>
</protein>
<gene>
    <name evidence="4" type="ORF">IAD42_10735</name>
</gene>
<reference evidence="4" key="1">
    <citation type="submission" date="2020-10" db="EMBL/GenBank/DDBJ databases">
        <authorList>
            <person name="Gilroy R."/>
        </authorList>
    </citation>
    <scope>NUCLEOTIDE SEQUENCE</scope>
    <source>
        <strain evidence="4">ChiHecec3B27-6122</strain>
    </source>
</reference>
<name>A0A9D1K9X5_9FIRM</name>
<dbReference type="SUPFAM" id="SSF46689">
    <property type="entry name" value="Homeodomain-like"/>
    <property type="match status" value="1"/>
</dbReference>
<dbReference type="Gene3D" id="1.10.357.10">
    <property type="entry name" value="Tetracycline Repressor, domain 2"/>
    <property type="match status" value="1"/>
</dbReference>
<evidence type="ECO:0000256" key="1">
    <source>
        <dbReference type="ARBA" id="ARBA00023125"/>
    </source>
</evidence>
<organism evidence="4 5">
    <name type="scientific">Candidatus Scatomorpha pullistercoris</name>
    <dbReference type="NCBI Taxonomy" id="2840929"/>
    <lineage>
        <taxon>Bacteria</taxon>
        <taxon>Bacillati</taxon>
        <taxon>Bacillota</taxon>
        <taxon>Clostridia</taxon>
        <taxon>Eubacteriales</taxon>
        <taxon>Candidatus Scatomorpha</taxon>
    </lineage>
</organism>
<evidence type="ECO:0000313" key="4">
    <source>
        <dbReference type="EMBL" id="HIS98441.1"/>
    </source>
</evidence>
<dbReference type="PANTHER" id="PTHR30328:SF54">
    <property type="entry name" value="HTH-TYPE TRANSCRIPTIONAL REPRESSOR SCO4008"/>
    <property type="match status" value="1"/>
</dbReference>
<dbReference type="EMBL" id="DVJS01000265">
    <property type="protein sequence ID" value="HIS98441.1"/>
    <property type="molecule type" value="Genomic_DNA"/>
</dbReference>
<feature type="domain" description="HTH tetR-type" evidence="3">
    <location>
        <begin position="8"/>
        <end position="68"/>
    </location>
</feature>
<keyword evidence="1 2" id="KW-0238">DNA-binding</keyword>
<reference evidence="4" key="2">
    <citation type="journal article" date="2021" name="PeerJ">
        <title>Extensive microbial diversity within the chicken gut microbiome revealed by metagenomics and culture.</title>
        <authorList>
            <person name="Gilroy R."/>
            <person name="Ravi A."/>
            <person name="Getino M."/>
            <person name="Pursley I."/>
            <person name="Horton D.L."/>
            <person name="Alikhan N.F."/>
            <person name="Baker D."/>
            <person name="Gharbi K."/>
            <person name="Hall N."/>
            <person name="Watson M."/>
            <person name="Adriaenssens E.M."/>
            <person name="Foster-Nyarko E."/>
            <person name="Jarju S."/>
            <person name="Secka A."/>
            <person name="Antonio M."/>
            <person name="Oren A."/>
            <person name="Chaudhuri R.R."/>
            <person name="La Ragione R."/>
            <person name="Hildebrand F."/>
            <person name="Pallen M.J."/>
        </authorList>
    </citation>
    <scope>NUCLEOTIDE SEQUENCE</scope>
    <source>
        <strain evidence="4">ChiHecec3B27-6122</strain>
    </source>
</reference>
<dbReference type="Pfam" id="PF00440">
    <property type="entry name" value="TetR_N"/>
    <property type="match status" value="1"/>
</dbReference>
<sequence length="211" mass="23991">MKQSERQERSRARILEAAAQEFAKLGCESVTVDGICAGYGISKGMMYHYFSGRDDLFLHCVEAVFGRLRARLEPLLESTDFLDVSAAVRGFFAERERYFADRPVEKAIFENALFRTPRGLEERISELHVPLEELNREFMRRLTERLEPRQGCTREEIQRYLEAVSAAYKTLLDGFAGEYGVTSVESMVSSCGRLVELLLFGIVEKSGTPVK</sequence>
<evidence type="ECO:0000259" key="3">
    <source>
        <dbReference type="PROSITE" id="PS50977"/>
    </source>
</evidence>
<dbReference type="GO" id="GO:0003677">
    <property type="term" value="F:DNA binding"/>
    <property type="evidence" value="ECO:0007669"/>
    <property type="project" value="UniProtKB-UniRule"/>
</dbReference>
<evidence type="ECO:0000313" key="5">
    <source>
        <dbReference type="Proteomes" id="UP000886876"/>
    </source>
</evidence>
<comment type="caution">
    <text evidence="4">The sequence shown here is derived from an EMBL/GenBank/DDBJ whole genome shotgun (WGS) entry which is preliminary data.</text>
</comment>
<dbReference type="InterPro" id="IPR001647">
    <property type="entry name" value="HTH_TetR"/>
</dbReference>
<dbReference type="GO" id="GO:0006355">
    <property type="term" value="P:regulation of DNA-templated transcription"/>
    <property type="evidence" value="ECO:0007669"/>
    <property type="project" value="UniProtKB-ARBA"/>
</dbReference>